<comment type="catalytic activity">
    <reaction evidence="9">
        <text>L-aspartate(in) + succinate(out) = L-aspartate(out) + succinate(in)</text>
        <dbReference type="Rhea" id="RHEA:29343"/>
        <dbReference type="ChEBI" id="CHEBI:29991"/>
        <dbReference type="ChEBI" id="CHEBI:30031"/>
    </reaction>
    <physiologicalReaction direction="right-to-left" evidence="9">
        <dbReference type="Rhea" id="RHEA:29345"/>
    </physiologicalReaction>
</comment>
<comment type="catalytic activity">
    <reaction evidence="11">
        <text>fumarate(in) + succinate(out) = fumarate(out) + succinate(in)</text>
        <dbReference type="Rhea" id="RHEA:29323"/>
        <dbReference type="ChEBI" id="CHEBI:29806"/>
        <dbReference type="ChEBI" id="CHEBI:30031"/>
    </reaction>
    <physiologicalReaction direction="right-to-left" evidence="11">
        <dbReference type="Rhea" id="RHEA:29325"/>
    </physiologicalReaction>
</comment>
<evidence type="ECO:0000256" key="13">
    <source>
        <dbReference type="SAM" id="Phobius"/>
    </source>
</evidence>
<evidence type="ECO:0000256" key="6">
    <source>
        <dbReference type="ARBA" id="ARBA00022692"/>
    </source>
</evidence>
<keyword evidence="5 12" id="KW-0997">Cell inner membrane</keyword>
<dbReference type="EMBL" id="PQSP01000005">
    <property type="protein sequence ID" value="RUS66257.1"/>
    <property type="molecule type" value="Genomic_DNA"/>
</dbReference>
<sequence>MSFLTSLNEGTQFALQLIIVLICLFYGAKKGGIALGLLGGIGLVVLVFGFNVQPGKPAIDVMLTILAVVVASATLQASGGLDVMLQIAERILRRNPRYVSLLAPFVTFFLTVLCGTGHVVYTMLPIIYDIAIKNGIRPERPMAASSIASQMGIIASPVSVAVVSLTAFLINANHPLAGFDGYLDLLKITIPSSLCGVLGIGIFSWFRGKDLDKDPVFQKFISNPENRQYVYGETETLLGKKLPRSNWLAMWIFLGAIVVVALMGAYEDLRPAWEGANGKITRLNMVNTIQIFMLLAGSFILIFTPTDAGKIGKNEIFRSGMIALVAVFGISWMADSMFAVHTPMIKAALGEVVTEHPWTYAVMLLIISKFVNSQAAAIAAFVPLALSIGVPPGVIVAFAPACYGYYILPTYPSDLAAIQFDRSGTTRIGKFVINHSFIFPGLIGVITSCIFGYILAAMYGYV</sequence>
<feature type="transmembrane region" description="Helical" evidence="13">
    <location>
        <begin position="247"/>
        <end position="266"/>
    </location>
</feature>
<feature type="transmembrane region" description="Helical" evidence="13">
    <location>
        <begin position="437"/>
        <end position="461"/>
    </location>
</feature>
<comment type="similarity">
    <text evidence="2 12">Belongs to the DcuA/DcuB transporter (TC 2.A.13.1) family.</text>
</comment>
<evidence type="ECO:0000256" key="9">
    <source>
        <dbReference type="ARBA" id="ARBA00034237"/>
    </source>
</evidence>
<evidence type="ECO:0000313" key="14">
    <source>
        <dbReference type="EMBL" id="RUS66257.1"/>
    </source>
</evidence>
<dbReference type="OrthoDB" id="9770910at2"/>
<evidence type="ECO:0000256" key="3">
    <source>
        <dbReference type="ARBA" id="ARBA00022448"/>
    </source>
</evidence>
<proteinExistence type="inferred from homology"/>
<dbReference type="RefSeq" id="WP_126980176.1">
    <property type="nucleotide sequence ID" value="NZ_CAWUGC010000016.1"/>
</dbReference>
<dbReference type="GO" id="GO:0015556">
    <property type="term" value="F:C4-dicarboxylate transmembrane transporter activity"/>
    <property type="evidence" value="ECO:0007669"/>
    <property type="project" value="InterPro"/>
</dbReference>
<dbReference type="Proteomes" id="UP000286947">
    <property type="component" value="Unassembled WGS sequence"/>
</dbReference>
<evidence type="ECO:0000256" key="5">
    <source>
        <dbReference type="ARBA" id="ARBA00022519"/>
    </source>
</evidence>
<evidence type="ECO:0000256" key="7">
    <source>
        <dbReference type="ARBA" id="ARBA00022989"/>
    </source>
</evidence>
<organism evidence="14 15">
    <name type="scientific">Saezia sanguinis</name>
    <dbReference type="NCBI Taxonomy" id="1965230"/>
    <lineage>
        <taxon>Bacteria</taxon>
        <taxon>Pseudomonadati</taxon>
        <taxon>Pseudomonadota</taxon>
        <taxon>Betaproteobacteria</taxon>
        <taxon>Burkholderiales</taxon>
        <taxon>Saeziaceae</taxon>
        <taxon>Saezia</taxon>
    </lineage>
</organism>
<protein>
    <recommendedName>
        <fullName evidence="12">C4-dicarboxylate transporter</fullName>
    </recommendedName>
</protein>
<feature type="transmembrane region" description="Helical" evidence="13">
    <location>
        <begin position="59"/>
        <end position="78"/>
    </location>
</feature>
<evidence type="ECO:0000256" key="1">
    <source>
        <dbReference type="ARBA" id="ARBA00004429"/>
    </source>
</evidence>
<keyword evidence="3 12" id="KW-0813">Transport</keyword>
<evidence type="ECO:0000256" key="10">
    <source>
        <dbReference type="ARBA" id="ARBA00034284"/>
    </source>
</evidence>
<dbReference type="GO" id="GO:0005886">
    <property type="term" value="C:plasma membrane"/>
    <property type="evidence" value="ECO:0007669"/>
    <property type="project" value="UniProtKB-SubCell"/>
</dbReference>
<keyword evidence="7 13" id="KW-1133">Transmembrane helix</keyword>
<dbReference type="NCBIfam" id="NF009136">
    <property type="entry name" value="PRK12489.1"/>
    <property type="match status" value="1"/>
</dbReference>
<feature type="transmembrane region" description="Helical" evidence="13">
    <location>
        <begin position="142"/>
        <end position="168"/>
    </location>
</feature>
<evidence type="ECO:0000256" key="11">
    <source>
        <dbReference type="ARBA" id="ARBA00034287"/>
    </source>
</evidence>
<comment type="catalytic activity">
    <reaction evidence="10">
        <text>(S)-malate(in) + succinate(out) = (S)-malate(out) + succinate(in)</text>
        <dbReference type="Rhea" id="RHEA:29327"/>
        <dbReference type="ChEBI" id="CHEBI:15589"/>
        <dbReference type="ChEBI" id="CHEBI:30031"/>
    </reaction>
    <physiologicalReaction direction="right-to-left" evidence="10">
        <dbReference type="Rhea" id="RHEA:29329"/>
    </physiologicalReaction>
</comment>
<dbReference type="NCBIfam" id="TIGR00770">
    <property type="entry name" value="Dcu"/>
    <property type="match status" value="1"/>
</dbReference>
<evidence type="ECO:0000256" key="8">
    <source>
        <dbReference type="ARBA" id="ARBA00023136"/>
    </source>
</evidence>
<gene>
    <name evidence="14" type="primary">dcuB</name>
    <name evidence="14" type="ORF">CUZ56_01982</name>
</gene>
<feature type="transmembrane region" description="Helical" evidence="13">
    <location>
        <begin position="12"/>
        <end position="28"/>
    </location>
</feature>
<comment type="function">
    <text evidence="12">Responsible for the transport of C4-dicarboxylates.</text>
</comment>
<comment type="caution">
    <text evidence="14">The sequence shown here is derived from an EMBL/GenBank/DDBJ whole genome shotgun (WGS) entry which is preliminary data.</text>
</comment>
<dbReference type="AlphaFoldDB" id="A0A433SBY5"/>
<evidence type="ECO:0000256" key="2">
    <source>
        <dbReference type="ARBA" id="ARBA00006413"/>
    </source>
</evidence>
<dbReference type="PIRSF" id="PIRSF004539">
    <property type="entry name" value="C4-dicrbxl_trns"/>
    <property type="match status" value="1"/>
</dbReference>
<feature type="transmembrane region" description="Helical" evidence="13">
    <location>
        <begin position="98"/>
        <end position="121"/>
    </location>
</feature>
<reference evidence="14 15" key="1">
    <citation type="submission" date="2018-01" db="EMBL/GenBank/DDBJ databases">
        <title>Saezia sanguinis gen. nov., sp. nov., in the order Burkholderiales isolated from human blood.</title>
        <authorList>
            <person name="Medina-Pascual M.J."/>
            <person name="Valdezate S."/>
            <person name="Monzon S."/>
            <person name="Cuesta I."/>
            <person name="Carrasco G."/>
            <person name="Villalon P."/>
            <person name="Saez-Nieto J.A."/>
        </authorList>
    </citation>
    <scope>NUCLEOTIDE SEQUENCE [LARGE SCALE GENOMIC DNA]</scope>
    <source>
        <strain evidence="14 15">CNM695-12</strain>
    </source>
</reference>
<dbReference type="Pfam" id="PF03605">
    <property type="entry name" value="DcuA_DcuB"/>
    <property type="match status" value="1"/>
</dbReference>
<evidence type="ECO:0000256" key="12">
    <source>
        <dbReference type="PIRNR" id="PIRNR004539"/>
    </source>
</evidence>
<keyword evidence="6 13" id="KW-0812">Transmembrane</keyword>
<feature type="transmembrane region" description="Helical" evidence="13">
    <location>
        <begin position="316"/>
        <end position="334"/>
    </location>
</feature>
<name>A0A433SBY5_9BURK</name>
<accession>A0A433SBY5</accession>
<keyword evidence="4 12" id="KW-1003">Cell membrane</keyword>
<comment type="subcellular location">
    <subcellularLocation>
        <location evidence="1 12">Cell inner membrane</location>
        <topology evidence="1 12">Multi-pass membrane protein</topology>
    </subcellularLocation>
</comment>
<keyword evidence="8 12" id="KW-0472">Membrane</keyword>
<feature type="transmembrane region" description="Helical" evidence="13">
    <location>
        <begin position="286"/>
        <end position="304"/>
    </location>
</feature>
<feature type="transmembrane region" description="Helical" evidence="13">
    <location>
        <begin position="188"/>
        <end position="206"/>
    </location>
</feature>
<dbReference type="InterPro" id="IPR004668">
    <property type="entry name" value="Anaer_Dcu_memb_transpt"/>
</dbReference>
<feature type="transmembrane region" description="Helical" evidence="13">
    <location>
        <begin position="34"/>
        <end position="52"/>
    </location>
</feature>
<dbReference type="PANTHER" id="PTHR36106">
    <property type="entry name" value="ANAEROBIC C4-DICARBOXYLATE TRANSPORTER DCUB"/>
    <property type="match status" value="1"/>
</dbReference>
<evidence type="ECO:0000256" key="4">
    <source>
        <dbReference type="ARBA" id="ARBA00022475"/>
    </source>
</evidence>
<dbReference type="PANTHER" id="PTHR36106:SF3">
    <property type="entry name" value="ANAEROBIC C4-DICARBOXYLATE TRANSPORTER DCUB"/>
    <property type="match status" value="1"/>
</dbReference>
<dbReference type="NCBIfam" id="NF006927">
    <property type="entry name" value="PRK09412.1"/>
    <property type="match status" value="1"/>
</dbReference>
<keyword evidence="15" id="KW-1185">Reference proteome</keyword>
<evidence type="ECO:0000313" key="15">
    <source>
        <dbReference type="Proteomes" id="UP000286947"/>
    </source>
</evidence>